<dbReference type="InterPro" id="IPR017938">
    <property type="entry name" value="Riboflavin_synthase-like_b-brl"/>
</dbReference>
<dbReference type="Gene3D" id="3.40.50.360">
    <property type="match status" value="1"/>
</dbReference>
<evidence type="ECO:0000259" key="15">
    <source>
        <dbReference type="PROSITE" id="PS50902"/>
    </source>
</evidence>
<dbReference type="AlphaFoldDB" id="A0AAE0WBP3"/>
<evidence type="ECO:0000256" key="6">
    <source>
        <dbReference type="ARBA" id="ARBA00022617"/>
    </source>
</evidence>
<comment type="cofactor">
    <cofactor evidence="1">
        <name>FMN</name>
        <dbReference type="ChEBI" id="CHEBI:58210"/>
    </cofactor>
</comment>
<dbReference type="GO" id="GO:0005516">
    <property type="term" value="F:calmodulin binding"/>
    <property type="evidence" value="ECO:0007669"/>
    <property type="project" value="UniProtKB-KW"/>
</dbReference>
<name>A0AAE0WBP3_9BIVA</name>
<dbReference type="Pfam" id="PF00258">
    <property type="entry name" value="Flavodoxin_1"/>
    <property type="match status" value="1"/>
</dbReference>
<keyword evidence="17" id="KW-1185">Reference proteome</keyword>
<evidence type="ECO:0000256" key="8">
    <source>
        <dbReference type="ARBA" id="ARBA00022643"/>
    </source>
</evidence>
<protein>
    <recommendedName>
        <fullName evidence="5">nitric-oxide synthase (NADPH)</fullName>
        <ecNumber evidence="5">1.14.13.39</ecNumber>
    </recommendedName>
</protein>
<proteinExistence type="inferred from homology"/>
<keyword evidence="8" id="KW-0288">FMN</keyword>
<dbReference type="Proteomes" id="UP001195483">
    <property type="component" value="Unassembled WGS sequence"/>
</dbReference>
<organism evidence="16 17">
    <name type="scientific">Potamilus streckersoni</name>
    <dbReference type="NCBI Taxonomy" id="2493646"/>
    <lineage>
        <taxon>Eukaryota</taxon>
        <taxon>Metazoa</taxon>
        <taxon>Spiralia</taxon>
        <taxon>Lophotrochozoa</taxon>
        <taxon>Mollusca</taxon>
        <taxon>Bivalvia</taxon>
        <taxon>Autobranchia</taxon>
        <taxon>Heteroconchia</taxon>
        <taxon>Palaeoheterodonta</taxon>
        <taxon>Unionida</taxon>
        <taxon>Unionoidea</taxon>
        <taxon>Unionidae</taxon>
        <taxon>Ambleminae</taxon>
        <taxon>Lampsilini</taxon>
        <taxon>Potamilus</taxon>
    </lineage>
</organism>
<evidence type="ECO:0000256" key="2">
    <source>
        <dbReference type="ARBA" id="ARBA00001970"/>
    </source>
</evidence>
<accession>A0AAE0WBP3</accession>
<keyword evidence="14" id="KW-0408">Iron</keyword>
<dbReference type="GO" id="GO:0046872">
    <property type="term" value="F:metal ion binding"/>
    <property type="evidence" value="ECO:0007669"/>
    <property type="project" value="UniProtKB-KW"/>
</dbReference>
<comment type="similarity">
    <text evidence="4">Belongs to the NOS family.</text>
</comment>
<keyword evidence="10" id="KW-0274">FAD</keyword>
<dbReference type="SUPFAM" id="SSF52218">
    <property type="entry name" value="Flavoproteins"/>
    <property type="match status" value="1"/>
</dbReference>
<reference evidence="16" key="3">
    <citation type="submission" date="2023-05" db="EMBL/GenBank/DDBJ databases">
        <authorList>
            <person name="Smith C.H."/>
        </authorList>
    </citation>
    <scope>NUCLEOTIDE SEQUENCE</scope>
    <source>
        <strain evidence="16">CHS0354</strain>
        <tissue evidence="16">Mantle</tissue>
    </source>
</reference>
<evidence type="ECO:0000256" key="7">
    <source>
        <dbReference type="ARBA" id="ARBA00022630"/>
    </source>
</evidence>
<dbReference type="InterPro" id="IPR029039">
    <property type="entry name" value="Flavoprotein-like_sf"/>
</dbReference>
<keyword evidence="12" id="KW-0112">Calmodulin-binding</keyword>
<dbReference type="PROSITE" id="PS50902">
    <property type="entry name" value="FLAVODOXIN_LIKE"/>
    <property type="match status" value="1"/>
</dbReference>
<dbReference type="GO" id="GO:0010181">
    <property type="term" value="F:FMN binding"/>
    <property type="evidence" value="ECO:0007669"/>
    <property type="project" value="InterPro"/>
</dbReference>
<feature type="domain" description="Flavodoxin-like" evidence="15">
    <location>
        <begin position="1"/>
        <end position="111"/>
    </location>
</feature>
<reference evidence="16" key="2">
    <citation type="journal article" date="2021" name="Genome Biol. Evol.">
        <title>Developing a high-quality reference genome for a parasitic bivalve with doubly uniparental inheritance (Bivalvia: Unionida).</title>
        <authorList>
            <person name="Smith C.H."/>
        </authorList>
    </citation>
    <scope>NUCLEOTIDE SEQUENCE</scope>
    <source>
        <strain evidence="16">CHS0354</strain>
        <tissue evidence="16">Mantle</tissue>
    </source>
</reference>
<dbReference type="SUPFAM" id="SSF63380">
    <property type="entry name" value="Riboflavin synthase domain-like"/>
    <property type="match status" value="1"/>
</dbReference>
<dbReference type="InterPro" id="IPR003097">
    <property type="entry name" value="CysJ-like_FAD-binding"/>
</dbReference>
<gene>
    <name evidence="16" type="ORF">CHS0354_010671</name>
</gene>
<evidence type="ECO:0000256" key="1">
    <source>
        <dbReference type="ARBA" id="ARBA00001917"/>
    </source>
</evidence>
<keyword evidence="11" id="KW-0521">NADP</keyword>
<dbReference type="Pfam" id="PF00667">
    <property type="entry name" value="FAD_binding_1"/>
    <property type="match status" value="1"/>
</dbReference>
<dbReference type="Gene3D" id="1.20.990.10">
    <property type="entry name" value="NADPH-cytochrome p450 Reductase, Chain A, domain 3"/>
    <property type="match status" value="1"/>
</dbReference>
<reference evidence="16" key="1">
    <citation type="journal article" date="2021" name="Genome Biol. Evol.">
        <title>A High-Quality Reference Genome for a Parasitic Bivalve with Doubly Uniparental Inheritance (Bivalvia: Unionida).</title>
        <authorList>
            <person name="Smith C.H."/>
        </authorList>
    </citation>
    <scope>NUCLEOTIDE SEQUENCE</scope>
    <source>
        <strain evidence="16">CHS0354</strain>
    </source>
</reference>
<evidence type="ECO:0000313" key="16">
    <source>
        <dbReference type="EMBL" id="KAK3607682.1"/>
    </source>
</evidence>
<dbReference type="InterPro" id="IPR001094">
    <property type="entry name" value="Flavdoxin-like"/>
</dbReference>
<dbReference type="InterPro" id="IPR023173">
    <property type="entry name" value="NADPH_Cyt_P450_Rdtase_alpha"/>
</dbReference>
<dbReference type="EC" id="1.14.13.39" evidence="5"/>
<comment type="cofactor">
    <cofactor evidence="3">
        <name>FAD</name>
        <dbReference type="ChEBI" id="CHEBI:57692"/>
    </cofactor>
</comment>
<dbReference type="PRINTS" id="PR00369">
    <property type="entry name" value="FLAVODOXIN"/>
</dbReference>
<dbReference type="GO" id="GO:0004517">
    <property type="term" value="F:nitric-oxide synthase activity"/>
    <property type="evidence" value="ECO:0007669"/>
    <property type="project" value="UniProtKB-EC"/>
</dbReference>
<evidence type="ECO:0000313" key="17">
    <source>
        <dbReference type="Proteomes" id="UP001195483"/>
    </source>
</evidence>
<sequence>MYKPYESDKGERSPSVRIKQSALKGNGSSLDRNNDVLKRNNIMAIDTVSLRNVRYSVFGLGSSAYPKLCAFGHYLDNILYDLGAKRVLQMGEGDEEHGQKESFKTWAQAIFKTACEEFSVGDEKTIRDAVGSFAQTDLTWSPEKFRLTPSEETSADICEGLSKLHGKTVVPCQLIERKQLQSLDSSRQTLLVRLNTQGASELIHSPGDHLSVFAENSPSLVDGIITRLHNAPPVDQNIKIEMQTERKTPLGKMNLLECLYNIFLLIKSYIQEDEDRDRA</sequence>
<evidence type="ECO:0000256" key="5">
    <source>
        <dbReference type="ARBA" id="ARBA00012989"/>
    </source>
</evidence>
<comment type="caution">
    <text evidence="16">The sequence shown here is derived from an EMBL/GenBank/DDBJ whole genome shotgun (WGS) entry which is preliminary data.</text>
</comment>
<evidence type="ECO:0000256" key="13">
    <source>
        <dbReference type="ARBA" id="ARBA00023002"/>
    </source>
</evidence>
<evidence type="ECO:0000256" key="12">
    <source>
        <dbReference type="ARBA" id="ARBA00022860"/>
    </source>
</evidence>
<evidence type="ECO:0000256" key="11">
    <source>
        <dbReference type="ARBA" id="ARBA00022857"/>
    </source>
</evidence>
<evidence type="ECO:0000256" key="14">
    <source>
        <dbReference type="ARBA" id="ARBA00023004"/>
    </source>
</evidence>
<dbReference type="InterPro" id="IPR008254">
    <property type="entry name" value="Flavodoxin/NO_synth"/>
</dbReference>
<dbReference type="InterPro" id="IPR050607">
    <property type="entry name" value="NOS"/>
</dbReference>
<keyword evidence="9" id="KW-0479">Metal-binding</keyword>
<evidence type="ECO:0000256" key="10">
    <source>
        <dbReference type="ARBA" id="ARBA00022827"/>
    </source>
</evidence>
<comment type="cofactor">
    <cofactor evidence="2">
        <name>heme b</name>
        <dbReference type="ChEBI" id="CHEBI:60344"/>
    </cofactor>
</comment>
<dbReference type="PANTHER" id="PTHR43410:SF1">
    <property type="entry name" value="NITRIC OXIDE SYNTHASE"/>
    <property type="match status" value="1"/>
</dbReference>
<evidence type="ECO:0000256" key="4">
    <source>
        <dbReference type="ARBA" id="ARBA00006267"/>
    </source>
</evidence>
<dbReference type="EMBL" id="JAEAOA010000671">
    <property type="protein sequence ID" value="KAK3607682.1"/>
    <property type="molecule type" value="Genomic_DNA"/>
</dbReference>
<keyword evidence="13" id="KW-0560">Oxidoreductase</keyword>
<dbReference type="Gene3D" id="2.40.30.10">
    <property type="entry name" value="Translation factors"/>
    <property type="match status" value="1"/>
</dbReference>
<evidence type="ECO:0000256" key="9">
    <source>
        <dbReference type="ARBA" id="ARBA00022723"/>
    </source>
</evidence>
<keyword evidence="6" id="KW-0349">Heme</keyword>
<dbReference type="PANTHER" id="PTHR43410">
    <property type="entry name" value="NITRIC OXIDE SYNTHASE OXYGENASE"/>
    <property type="match status" value="1"/>
</dbReference>
<keyword evidence="7" id="KW-0285">Flavoprotein</keyword>
<evidence type="ECO:0000256" key="3">
    <source>
        <dbReference type="ARBA" id="ARBA00001974"/>
    </source>
</evidence>